<evidence type="ECO:0000256" key="4">
    <source>
        <dbReference type="ARBA" id="ARBA00035527"/>
    </source>
</evidence>
<comment type="similarity">
    <text evidence="1">Belongs to the universal ribosomal protein uL15 family.</text>
</comment>
<dbReference type="GO" id="GO:0008104">
    <property type="term" value="P:intracellular protein localization"/>
    <property type="evidence" value="ECO:0007669"/>
    <property type="project" value="TreeGrafter"/>
</dbReference>
<dbReference type="GO" id="GO:0005886">
    <property type="term" value="C:plasma membrane"/>
    <property type="evidence" value="ECO:0007669"/>
    <property type="project" value="TreeGrafter"/>
</dbReference>
<name>A0A915K8J9_ROMCU</name>
<dbReference type="FunFam" id="3.100.10.10:FF:000002">
    <property type="entry name" value="60S ribosomal protein L27a"/>
    <property type="match status" value="1"/>
</dbReference>
<proteinExistence type="inferred from homology"/>
<dbReference type="GO" id="GO:0005840">
    <property type="term" value="C:ribosome"/>
    <property type="evidence" value="ECO:0007669"/>
    <property type="project" value="UniProtKB-KW"/>
</dbReference>
<keyword evidence="3" id="KW-0687">Ribonucleoprotein</keyword>
<dbReference type="InterPro" id="IPR036305">
    <property type="entry name" value="RGS_sf"/>
</dbReference>
<sequence>MRNFHVRKNQYYCPTVNVEKLWSLVSEQCRETYAKTTEKAPVIDCVKAGYFKVLGKGRLPSQPCIVKAKFFSKSAESKIKKVGGACVLNDFSILLFRGSQIMNNLLSKIKTKRFRRRNASSSVGDDQIDDDEEEKTLTDDLHQKSPSFTRLKLQFFDGDDDEKSLAVAVEQQKPSCSIKTDEDLGGCSGGELYMKPRLQRDLKNTLSDPTSLGYFLTYMENRGLRHLVKFWLDAETFRLAGKSMLERLEKKINDLVDGPENCHVISLIEQDAVSIFAKYLSKESSYDIGLTEQLRNEIINKICCENGRLDLDCFITAQDFILNIMQLRYYPDYLRSVLYCKHVLEVLDQRKNLTITDILYDETCLFHFVEFLEQENKLDLIEFWLAAKNFREKIDKNRQNDELSGQGDAMILYNKYFSLQSNRRLEIFDHRMRTKLEDEICKPTVYRDIFEPACQMALKLLEKEYLPKFLKSKLFVKLYDEIVQASRDDLELPNAYSSRKKTKKSTKKAEIGNLTEKSFFGSKNSVPNSAQKILLFDTHIGVVLEPKFRATSGVGSGTSPEIFKFSSVYFLGGSIGCSSDSSLKIGDWSSSSLENRPKFYANCEKSSQSSSSVSTARLSIDDPDSLPVHDILEILDPDPNPIGPGQNILKILDPNPDPSLEPDILKMLDPDPDRIFLKIVDPGPISLARIRI</sequence>
<accession>A0A915K8J9</accession>
<evidence type="ECO:0000256" key="5">
    <source>
        <dbReference type="SAM" id="MobiDB-lite"/>
    </source>
</evidence>
<evidence type="ECO:0000256" key="3">
    <source>
        <dbReference type="ARBA" id="ARBA00023274"/>
    </source>
</evidence>
<evidence type="ECO:0000259" key="6">
    <source>
        <dbReference type="PROSITE" id="PS50132"/>
    </source>
</evidence>
<evidence type="ECO:0000313" key="8">
    <source>
        <dbReference type="WBParaSite" id="nRc.2.0.1.t35057-RA"/>
    </source>
</evidence>
<dbReference type="PROSITE" id="PS50132">
    <property type="entry name" value="RGS"/>
    <property type="match status" value="2"/>
</dbReference>
<dbReference type="Pfam" id="PF00828">
    <property type="entry name" value="Ribosomal_L27A"/>
    <property type="match status" value="1"/>
</dbReference>
<dbReference type="SMART" id="SM00315">
    <property type="entry name" value="RGS"/>
    <property type="match status" value="2"/>
</dbReference>
<dbReference type="WBParaSite" id="nRc.2.0.1.t35057-RA">
    <property type="protein sequence ID" value="nRc.2.0.1.t35057-RA"/>
    <property type="gene ID" value="nRc.2.0.1.g35057"/>
</dbReference>
<evidence type="ECO:0000256" key="2">
    <source>
        <dbReference type="ARBA" id="ARBA00022980"/>
    </source>
</evidence>
<feature type="domain" description="RGS" evidence="6">
    <location>
        <begin position="201"/>
        <end position="343"/>
    </location>
</feature>
<keyword evidence="7" id="KW-1185">Reference proteome</keyword>
<dbReference type="Proteomes" id="UP000887565">
    <property type="component" value="Unplaced"/>
</dbReference>
<evidence type="ECO:0000313" key="7">
    <source>
        <dbReference type="Proteomes" id="UP000887565"/>
    </source>
</evidence>
<feature type="domain" description="RGS" evidence="6">
    <location>
        <begin position="354"/>
        <end position="479"/>
    </location>
</feature>
<dbReference type="InterPro" id="IPR021131">
    <property type="entry name" value="Ribosomal_uL15/eL18"/>
</dbReference>
<dbReference type="GO" id="GO:1990904">
    <property type="term" value="C:ribonucleoprotein complex"/>
    <property type="evidence" value="ECO:0007669"/>
    <property type="project" value="UniProtKB-KW"/>
</dbReference>
<dbReference type="Pfam" id="PF00615">
    <property type="entry name" value="RGS"/>
    <property type="match status" value="2"/>
</dbReference>
<evidence type="ECO:0000256" key="1">
    <source>
        <dbReference type="ARBA" id="ARBA00007320"/>
    </source>
</evidence>
<organism evidence="7 8">
    <name type="scientific">Romanomermis culicivorax</name>
    <name type="common">Nematode worm</name>
    <dbReference type="NCBI Taxonomy" id="13658"/>
    <lineage>
        <taxon>Eukaryota</taxon>
        <taxon>Metazoa</taxon>
        <taxon>Ecdysozoa</taxon>
        <taxon>Nematoda</taxon>
        <taxon>Enoplea</taxon>
        <taxon>Dorylaimia</taxon>
        <taxon>Mermithida</taxon>
        <taxon>Mermithoidea</taxon>
        <taxon>Mermithidae</taxon>
        <taxon>Romanomermis</taxon>
    </lineage>
</organism>
<feature type="region of interest" description="Disordered" evidence="5">
    <location>
        <begin position="120"/>
        <end position="139"/>
    </location>
</feature>
<dbReference type="GO" id="GO:0005739">
    <property type="term" value="C:mitochondrion"/>
    <property type="evidence" value="ECO:0007669"/>
    <property type="project" value="TreeGrafter"/>
</dbReference>
<dbReference type="InterPro" id="IPR044926">
    <property type="entry name" value="RGS_subdomain_2"/>
</dbReference>
<dbReference type="PANTHER" id="PTHR13155">
    <property type="entry name" value="A-KINASE ANCHOR PROTEINS"/>
    <property type="match status" value="1"/>
</dbReference>
<dbReference type="Gene3D" id="1.10.167.10">
    <property type="entry name" value="Regulator of G-protein Signalling 4, domain 2"/>
    <property type="match status" value="2"/>
</dbReference>
<dbReference type="SUPFAM" id="SSF48097">
    <property type="entry name" value="Regulator of G-protein signaling, RGS"/>
    <property type="match status" value="2"/>
</dbReference>
<keyword evidence="2" id="KW-0689">Ribosomal protein</keyword>
<dbReference type="PANTHER" id="PTHR13155:SF1">
    <property type="entry name" value="A-KINASE ANCHOR PROTEIN 10, MITOCHONDRIAL"/>
    <property type="match status" value="1"/>
</dbReference>
<dbReference type="InterPro" id="IPR016137">
    <property type="entry name" value="RGS"/>
</dbReference>
<dbReference type="InterPro" id="IPR052246">
    <property type="entry name" value="Cell_Polariz_PKAAnc"/>
</dbReference>
<protein>
    <recommendedName>
        <fullName evidence="4">60S ribosomal protein L27a</fullName>
    </recommendedName>
</protein>
<dbReference type="Gene3D" id="3.100.10.10">
    <property type="match status" value="1"/>
</dbReference>
<dbReference type="InterPro" id="IPR036227">
    <property type="entry name" value="Ribosomal_uL15/eL18_sf"/>
</dbReference>
<dbReference type="AlphaFoldDB" id="A0A915K8J9"/>
<dbReference type="SUPFAM" id="SSF52080">
    <property type="entry name" value="Ribosomal proteins L15p and L18e"/>
    <property type="match status" value="1"/>
</dbReference>
<reference evidence="8" key="1">
    <citation type="submission" date="2022-11" db="UniProtKB">
        <authorList>
            <consortium name="WormBaseParasite"/>
        </authorList>
    </citation>
    <scope>IDENTIFICATION</scope>
</reference>